<evidence type="ECO:0000313" key="2">
    <source>
        <dbReference type="Proteomes" id="UP001055811"/>
    </source>
</evidence>
<reference evidence="1 2" key="2">
    <citation type="journal article" date="2022" name="Mol. Ecol. Resour.">
        <title>The genomes of chicory, endive, great burdock and yacon provide insights into Asteraceae paleo-polyploidization history and plant inulin production.</title>
        <authorList>
            <person name="Fan W."/>
            <person name="Wang S."/>
            <person name="Wang H."/>
            <person name="Wang A."/>
            <person name="Jiang F."/>
            <person name="Liu H."/>
            <person name="Zhao H."/>
            <person name="Xu D."/>
            <person name="Zhang Y."/>
        </authorList>
    </citation>
    <scope>NUCLEOTIDE SEQUENCE [LARGE SCALE GENOMIC DNA]</scope>
    <source>
        <strain evidence="2">cv. Punajuju</strain>
        <tissue evidence="1">Leaves</tissue>
    </source>
</reference>
<reference evidence="2" key="1">
    <citation type="journal article" date="2022" name="Mol. Ecol. Resour.">
        <title>The genomes of chicory, endive, great burdock and yacon provide insights into Asteraceae palaeo-polyploidization history and plant inulin production.</title>
        <authorList>
            <person name="Fan W."/>
            <person name="Wang S."/>
            <person name="Wang H."/>
            <person name="Wang A."/>
            <person name="Jiang F."/>
            <person name="Liu H."/>
            <person name="Zhao H."/>
            <person name="Xu D."/>
            <person name="Zhang Y."/>
        </authorList>
    </citation>
    <scope>NUCLEOTIDE SEQUENCE [LARGE SCALE GENOMIC DNA]</scope>
    <source>
        <strain evidence="2">cv. Punajuju</strain>
    </source>
</reference>
<dbReference type="Proteomes" id="UP001055811">
    <property type="component" value="Linkage Group LG04"/>
</dbReference>
<dbReference type="EMBL" id="CM042012">
    <property type="protein sequence ID" value="KAI3750156.1"/>
    <property type="molecule type" value="Genomic_DNA"/>
</dbReference>
<evidence type="ECO:0000313" key="1">
    <source>
        <dbReference type="EMBL" id="KAI3750156.1"/>
    </source>
</evidence>
<keyword evidence="2" id="KW-1185">Reference proteome</keyword>
<comment type="caution">
    <text evidence="1">The sequence shown here is derived from an EMBL/GenBank/DDBJ whole genome shotgun (WGS) entry which is preliminary data.</text>
</comment>
<accession>A0ACB9DUL8</accession>
<name>A0ACB9DUL8_CICIN</name>
<organism evidence="1 2">
    <name type="scientific">Cichorium intybus</name>
    <name type="common">Chicory</name>
    <dbReference type="NCBI Taxonomy" id="13427"/>
    <lineage>
        <taxon>Eukaryota</taxon>
        <taxon>Viridiplantae</taxon>
        <taxon>Streptophyta</taxon>
        <taxon>Embryophyta</taxon>
        <taxon>Tracheophyta</taxon>
        <taxon>Spermatophyta</taxon>
        <taxon>Magnoliopsida</taxon>
        <taxon>eudicotyledons</taxon>
        <taxon>Gunneridae</taxon>
        <taxon>Pentapetalae</taxon>
        <taxon>asterids</taxon>
        <taxon>campanulids</taxon>
        <taxon>Asterales</taxon>
        <taxon>Asteraceae</taxon>
        <taxon>Cichorioideae</taxon>
        <taxon>Cichorieae</taxon>
        <taxon>Cichoriinae</taxon>
        <taxon>Cichorium</taxon>
    </lineage>
</organism>
<protein>
    <submittedName>
        <fullName evidence="1">Uncharacterized protein</fullName>
    </submittedName>
</protein>
<gene>
    <name evidence="1" type="ORF">L2E82_20782</name>
</gene>
<proteinExistence type="predicted"/>
<sequence>MAADLSKVKIKQVPFFPSTEGTNQLGSHQQPGILGNGHAYYTYANNNIGHPLYSTPAPGFLPQSGLHLSPNLPGNSPSLQPHFAQSFAAQHAQPGAPVYNMSGLQPACFNNSLFKSNDL</sequence>